<accession>A0AAV7SSS7</accession>
<name>A0AAV7SSS7_PLEWA</name>
<dbReference type="Proteomes" id="UP001066276">
    <property type="component" value="Chromosome 4_2"/>
</dbReference>
<feature type="region of interest" description="Disordered" evidence="1">
    <location>
        <begin position="40"/>
        <end position="63"/>
    </location>
</feature>
<keyword evidence="3" id="KW-1185">Reference proteome</keyword>
<sequence>MTRCQATEAGRVKLLLECLETSPDDELRCRDRKTLRKTFLSAGEHEPGDCQTGNREGEQRNEGLDYSVANREKPYFILGRYA</sequence>
<reference evidence="2" key="1">
    <citation type="journal article" date="2022" name="bioRxiv">
        <title>Sequencing and chromosome-scale assembly of the giantPleurodeles waltlgenome.</title>
        <authorList>
            <person name="Brown T."/>
            <person name="Elewa A."/>
            <person name="Iarovenko S."/>
            <person name="Subramanian E."/>
            <person name="Araus A.J."/>
            <person name="Petzold A."/>
            <person name="Susuki M."/>
            <person name="Suzuki K.-i.T."/>
            <person name="Hayashi T."/>
            <person name="Toyoda A."/>
            <person name="Oliveira C."/>
            <person name="Osipova E."/>
            <person name="Leigh N.D."/>
            <person name="Simon A."/>
            <person name="Yun M.H."/>
        </authorList>
    </citation>
    <scope>NUCLEOTIDE SEQUENCE</scope>
    <source>
        <strain evidence="2">20211129_DDA</strain>
        <tissue evidence="2">Liver</tissue>
    </source>
</reference>
<evidence type="ECO:0000256" key="1">
    <source>
        <dbReference type="SAM" id="MobiDB-lite"/>
    </source>
</evidence>
<dbReference type="EMBL" id="JANPWB010000008">
    <property type="protein sequence ID" value="KAJ1167148.1"/>
    <property type="molecule type" value="Genomic_DNA"/>
</dbReference>
<proteinExistence type="predicted"/>
<comment type="caution">
    <text evidence="2">The sequence shown here is derived from an EMBL/GenBank/DDBJ whole genome shotgun (WGS) entry which is preliminary data.</text>
</comment>
<organism evidence="2 3">
    <name type="scientific">Pleurodeles waltl</name>
    <name type="common">Iberian ribbed newt</name>
    <dbReference type="NCBI Taxonomy" id="8319"/>
    <lineage>
        <taxon>Eukaryota</taxon>
        <taxon>Metazoa</taxon>
        <taxon>Chordata</taxon>
        <taxon>Craniata</taxon>
        <taxon>Vertebrata</taxon>
        <taxon>Euteleostomi</taxon>
        <taxon>Amphibia</taxon>
        <taxon>Batrachia</taxon>
        <taxon>Caudata</taxon>
        <taxon>Salamandroidea</taxon>
        <taxon>Salamandridae</taxon>
        <taxon>Pleurodelinae</taxon>
        <taxon>Pleurodeles</taxon>
    </lineage>
</organism>
<protein>
    <submittedName>
        <fullName evidence="2">Uncharacterized protein</fullName>
    </submittedName>
</protein>
<evidence type="ECO:0000313" key="2">
    <source>
        <dbReference type="EMBL" id="KAJ1167148.1"/>
    </source>
</evidence>
<gene>
    <name evidence="2" type="ORF">NDU88_007541</name>
</gene>
<dbReference type="AlphaFoldDB" id="A0AAV7SSS7"/>
<evidence type="ECO:0000313" key="3">
    <source>
        <dbReference type="Proteomes" id="UP001066276"/>
    </source>
</evidence>